<dbReference type="Proteomes" id="UP000230094">
    <property type="component" value="Unassembled WGS sequence"/>
</dbReference>
<proteinExistence type="predicted"/>
<reference evidence="2" key="1">
    <citation type="submission" date="2017-09" db="EMBL/GenBank/DDBJ databases">
        <title>Depth-based differentiation of microbial function through sediment-hosted aquifers and enrichment of novel symbionts in the deep terrestrial subsurface.</title>
        <authorList>
            <person name="Probst A.J."/>
            <person name="Ladd B."/>
            <person name="Jarett J.K."/>
            <person name="Geller-Mcgrath D.E."/>
            <person name="Sieber C.M.K."/>
            <person name="Emerson J.B."/>
            <person name="Anantharaman K."/>
            <person name="Thomas B.C."/>
            <person name="Malmstrom R."/>
            <person name="Stieglmeier M."/>
            <person name="Klingl A."/>
            <person name="Woyke T."/>
            <person name="Ryan C.M."/>
            <person name="Banfield J.F."/>
        </authorList>
    </citation>
    <scope>NUCLEOTIDE SEQUENCE [LARGE SCALE GENOMIC DNA]</scope>
</reference>
<comment type="caution">
    <text evidence="1">The sequence shown here is derived from an EMBL/GenBank/DDBJ whole genome shotgun (WGS) entry which is preliminary data.</text>
</comment>
<dbReference type="AlphaFoldDB" id="A0A2H0TBN9"/>
<organism evidence="1 2">
    <name type="scientific">Candidatus Nomurabacteria bacterium CG10_big_fil_rev_8_21_14_0_10_35_16</name>
    <dbReference type="NCBI Taxonomy" id="1974731"/>
    <lineage>
        <taxon>Bacteria</taxon>
        <taxon>Candidatus Nomuraibacteriota</taxon>
    </lineage>
</organism>
<dbReference type="EMBL" id="PFCQ01000005">
    <property type="protein sequence ID" value="PIR68428.1"/>
    <property type="molecule type" value="Genomic_DNA"/>
</dbReference>
<gene>
    <name evidence="1" type="ORF">COU49_01005</name>
</gene>
<evidence type="ECO:0000313" key="1">
    <source>
        <dbReference type="EMBL" id="PIR68428.1"/>
    </source>
</evidence>
<evidence type="ECO:0000313" key="2">
    <source>
        <dbReference type="Proteomes" id="UP000230094"/>
    </source>
</evidence>
<sequence length="92" mass="10627">MRKMEISNLIPTRENPNSCSVPECSNRPWMLYRNVATRVHYHFCGACSFRPGRDDLDEDGERVLDFQADFMAAEISGFMYTSERIVARCTGR</sequence>
<protein>
    <submittedName>
        <fullName evidence="1">Uncharacterized protein</fullName>
    </submittedName>
</protein>
<name>A0A2H0TBN9_9BACT</name>
<accession>A0A2H0TBN9</accession>